<name>A0A1B6H5Q1_9HEMI</name>
<reference evidence="1" key="1">
    <citation type="submission" date="2015-11" db="EMBL/GenBank/DDBJ databases">
        <title>De novo transcriptome assembly of four potential Pierce s Disease insect vectors from Arizona vineyards.</title>
        <authorList>
            <person name="Tassone E.E."/>
        </authorList>
    </citation>
    <scope>NUCLEOTIDE SEQUENCE</scope>
</reference>
<dbReference type="AlphaFoldDB" id="A0A1B6H5Q1"/>
<sequence>ASQILPHSTFELDERITAALRDKIAADMALTMRKLAFQVATARLLVKKMQNYFVDGIASLDVTVRAIKNEALRIKAFTHNKLTSAFLNAESGMSVLLDAKPVLSQMTLDTSSRGGGSIITMSRLSGVESMLKLQPYYSKLSLKARKAVIKSNMQRLKR</sequence>
<proteinExistence type="predicted"/>
<feature type="non-terminal residue" evidence="1">
    <location>
        <position position="158"/>
    </location>
</feature>
<evidence type="ECO:0000313" key="1">
    <source>
        <dbReference type="EMBL" id="JAS69996.1"/>
    </source>
</evidence>
<organism evidence="1">
    <name type="scientific">Homalodisca liturata</name>
    <dbReference type="NCBI Taxonomy" id="320908"/>
    <lineage>
        <taxon>Eukaryota</taxon>
        <taxon>Metazoa</taxon>
        <taxon>Ecdysozoa</taxon>
        <taxon>Arthropoda</taxon>
        <taxon>Hexapoda</taxon>
        <taxon>Insecta</taxon>
        <taxon>Pterygota</taxon>
        <taxon>Neoptera</taxon>
        <taxon>Paraneoptera</taxon>
        <taxon>Hemiptera</taxon>
        <taxon>Auchenorrhyncha</taxon>
        <taxon>Membracoidea</taxon>
        <taxon>Cicadellidae</taxon>
        <taxon>Cicadellinae</taxon>
        <taxon>Proconiini</taxon>
        <taxon>Homalodisca</taxon>
    </lineage>
</organism>
<feature type="non-terminal residue" evidence="1">
    <location>
        <position position="1"/>
    </location>
</feature>
<protein>
    <submittedName>
        <fullName evidence="1">Uncharacterized protein</fullName>
    </submittedName>
</protein>
<dbReference type="EMBL" id="GECU01037710">
    <property type="protein sequence ID" value="JAS69996.1"/>
    <property type="molecule type" value="Transcribed_RNA"/>
</dbReference>
<accession>A0A1B6H5Q1</accession>
<gene>
    <name evidence="1" type="ORF">g.1441</name>
</gene>